<accession>H9CNY5</accession>
<protein>
    <submittedName>
        <fullName evidence="2">Uncharacterized protein</fullName>
    </submittedName>
</protein>
<evidence type="ECO:0000313" key="3">
    <source>
        <dbReference type="Proteomes" id="UP000006701"/>
    </source>
</evidence>
<dbReference type="EMBL" id="JQ354999">
    <property type="protein sequence ID" value="AFD96029.1"/>
    <property type="molecule type" value="Genomic_DNA"/>
</dbReference>
<geneLocation type="mitochondrion" evidence="2"/>
<dbReference type="Proteomes" id="UP000006701">
    <property type="component" value="Mitochondrion"/>
</dbReference>
<proteinExistence type="predicted"/>
<keyword evidence="2" id="KW-0496">Mitochondrion</keyword>
<evidence type="ECO:0000313" key="2">
    <source>
        <dbReference type="EMBL" id="AFD96029.1"/>
    </source>
</evidence>
<feature type="transmembrane region" description="Helical" evidence="1">
    <location>
        <begin position="34"/>
        <end position="56"/>
    </location>
</feature>
<reference evidence="2 3" key="1">
    <citation type="journal article" date="2012" name="BMC Genomics">
        <title>Sequencing of mitochondrial genomes of nine Aspergillus and Penicillium species identifies mobile introns and accessory genes as main sources of genome size variability.</title>
        <authorList>
            <person name="Joardar V."/>
            <person name="Abrams N.F."/>
            <person name="Hostetler J."/>
            <person name="Paukstelis P.J."/>
            <person name="Pakala S."/>
            <person name="Pakala S.B."/>
            <person name="Zafar N."/>
            <person name="Abolude O.O."/>
            <person name="Payne G."/>
            <person name="Andrianopoulos A."/>
            <person name="Denning D.W."/>
            <person name="Nierman W.C."/>
        </authorList>
    </citation>
    <scope>NUCLEOTIDE SEQUENCE [LARGE SCALE GENOMIC DNA]</scope>
    <source>
        <strain evidence="3">ATCC 1007 / CBS 513.65 / DSM 816 / NCTC 3887 / NRRL 1</strain>
    </source>
</reference>
<dbReference type="VEuPathDB" id="FungiDB:ACLA_m0460"/>
<keyword evidence="1" id="KW-1133">Transmembrane helix</keyword>
<keyword evidence="1" id="KW-0812">Transmembrane</keyword>
<keyword evidence="1" id="KW-0472">Membrane</keyword>
<name>H9CNY5_ASPCL</name>
<sequence length="237" mass="27406">MVMFNLNKIKLLTKLILLYYDINKILKIINIIRCLYHIIMCLLMIIIILLDNTWLINYYPLFFIENYMDQYDDSGFVYINTGPTPPPIGGGWGPTPGGGGGIPPFESFHAYLAASDSDRHTVKVDIDRAFPKYFARAYGTKLYTELGLKGPIEFKQMYDFVSAEITFIDKTKITIYDEYTFCRYVLAHRYVVTGQHKDYIKFYKRSTRAYEKEKMGSTSSPTTSDISINNLLNHDDI</sequence>
<dbReference type="AlphaFoldDB" id="H9CNY5"/>
<organism evidence="2 3">
    <name type="scientific">Aspergillus clavatus (strain ATCC 1007 / CBS 513.65 / DSM 816 / NCTC 3887 / NRRL 1 / QM 1276 / 107)</name>
    <dbReference type="NCBI Taxonomy" id="344612"/>
    <lineage>
        <taxon>Eukaryota</taxon>
        <taxon>Fungi</taxon>
        <taxon>Dikarya</taxon>
        <taxon>Ascomycota</taxon>
        <taxon>Pezizomycotina</taxon>
        <taxon>Eurotiomycetes</taxon>
        <taxon>Eurotiomycetidae</taxon>
        <taxon>Eurotiales</taxon>
        <taxon>Aspergillaceae</taxon>
        <taxon>Aspergillus</taxon>
        <taxon>Aspergillus subgen. Fumigati</taxon>
    </lineage>
</organism>
<keyword evidence="3" id="KW-1185">Reference proteome</keyword>
<evidence type="ECO:0000256" key="1">
    <source>
        <dbReference type="SAM" id="Phobius"/>
    </source>
</evidence>
<gene>
    <name evidence="2" type="ORF">ACLA_m0460</name>
</gene>